<dbReference type="RefSeq" id="WP_090211221.1">
    <property type="nucleotide sequence ID" value="NZ_LT629780.1"/>
</dbReference>
<sequence>MELNKAMLDCMRALRRQLRIERGLDIHLDRPDAVAAMLAASREHASPTLQALGQRLAELCDPPSTAPPDHAEAARPQRVYRGNPLPDSTAADSPPAERLTRTYRGQTIHGET</sequence>
<evidence type="ECO:0000313" key="2">
    <source>
        <dbReference type="EMBL" id="SDT86917.1"/>
    </source>
</evidence>
<organism evidence="2 3">
    <name type="scientific">Geopseudomonas guangdongensis</name>
    <dbReference type="NCBI Taxonomy" id="1245526"/>
    <lineage>
        <taxon>Bacteria</taxon>
        <taxon>Pseudomonadati</taxon>
        <taxon>Pseudomonadota</taxon>
        <taxon>Gammaproteobacteria</taxon>
        <taxon>Pseudomonadales</taxon>
        <taxon>Pseudomonadaceae</taxon>
        <taxon>Geopseudomonas</taxon>
    </lineage>
</organism>
<dbReference type="AlphaFoldDB" id="A0A1H2DVN3"/>
<accession>A0A1H2DVN3</accession>
<keyword evidence="3" id="KW-1185">Reference proteome</keyword>
<name>A0A1H2DVN3_9GAMM</name>
<evidence type="ECO:0000313" key="3">
    <source>
        <dbReference type="Proteomes" id="UP000243063"/>
    </source>
</evidence>
<dbReference type="Proteomes" id="UP000243063">
    <property type="component" value="Chromosome I"/>
</dbReference>
<reference evidence="3" key="1">
    <citation type="submission" date="2016-10" db="EMBL/GenBank/DDBJ databases">
        <authorList>
            <person name="Varghese N."/>
            <person name="Submissions S."/>
        </authorList>
    </citation>
    <scope>NUCLEOTIDE SEQUENCE [LARGE SCALE GENOMIC DNA]</scope>
    <source>
        <strain evidence="3">CCTCC 2012022</strain>
    </source>
</reference>
<dbReference type="EMBL" id="LT629780">
    <property type="protein sequence ID" value="SDT86917.1"/>
    <property type="molecule type" value="Genomic_DNA"/>
</dbReference>
<protein>
    <submittedName>
        <fullName evidence="2">Uncharacterized protein</fullName>
    </submittedName>
</protein>
<evidence type="ECO:0000256" key="1">
    <source>
        <dbReference type="SAM" id="MobiDB-lite"/>
    </source>
</evidence>
<proteinExistence type="predicted"/>
<feature type="region of interest" description="Disordered" evidence="1">
    <location>
        <begin position="59"/>
        <end position="112"/>
    </location>
</feature>
<gene>
    <name evidence="2" type="ORF">SAMN05216580_0044</name>
</gene>
<dbReference type="OrthoDB" id="7013325at2"/>